<evidence type="ECO:0000313" key="2">
    <source>
        <dbReference type="EMBL" id="BBO76147.1"/>
    </source>
</evidence>
<dbReference type="Proteomes" id="UP000427769">
    <property type="component" value="Chromosome"/>
</dbReference>
<feature type="compositionally biased region" description="Basic and acidic residues" evidence="1">
    <location>
        <begin position="25"/>
        <end position="42"/>
    </location>
</feature>
<reference evidence="2 3" key="1">
    <citation type="submission" date="2019-11" db="EMBL/GenBank/DDBJ databases">
        <title>Comparative genomics of hydrocarbon-degrading Desulfosarcina strains.</title>
        <authorList>
            <person name="Watanabe M."/>
            <person name="Kojima H."/>
            <person name="Fukui M."/>
        </authorList>
    </citation>
    <scope>NUCLEOTIDE SEQUENCE [LARGE SCALE GENOMIC DNA]</scope>
    <source>
        <strain evidence="2 3">PP31</strain>
    </source>
</reference>
<dbReference type="EMBL" id="AP021875">
    <property type="protein sequence ID" value="BBO76147.1"/>
    <property type="molecule type" value="Genomic_DNA"/>
</dbReference>
<keyword evidence="3" id="KW-1185">Reference proteome</keyword>
<dbReference type="RefSeq" id="WP_155305002.1">
    <property type="nucleotide sequence ID" value="NZ_AP021875.1"/>
</dbReference>
<dbReference type="AlphaFoldDB" id="A0A5K7ZJ99"/>
<dbReference type="KEGG" id="dwd:DSCW_35640"/>
<gene>
    <name evidence="2" type="ORF">DSCW_35640</name>
</gene>
<evidence type="ECO:0000256" key="1">
    <source>
        <dbReference type="SAM" id="MobiDB-lite"/>
    </source>
</evidence>
<feature type="region of interest" description="Disordered" evidence="1">
    <location>
        <begin position="1"/>
        <end position="56"/>
    </location>
</feature>
<sequence>MTTDGTNNVPGDGKSDDYDFTDSNPKPDGDGVLRGEDGRPCLKFDNGPQAEPEDPVGETIERFGESAIDEVRDFIKEFRDDENGECDLRTLERNNLYHQPEVVAGFVERLDQLRELKKYYDAESPHTAGRERFKYKSMIRGILLAALEDGKSRFVKKHGPLSM</sequence>
<organism evidence="2 3">
    <name type="scientific">Desulfosarcina widdelii</name>
    <dbReference type="NCBI Taxonomy" id="947919"/>
    <lineage>
        <taxon>Bacteria</taxon>
        <taxon>Pseudomonadati</taxon>
        <taxon>Thermodesulfobacteriota</taxon>
        <taxon>Desulfobacteria</taxon>
        <taxon>Desulfobacterales</taxon>
        <taxon>Desulfosarcinaceae</taxon>
        <taxon>Desulfosarcina</taxon>
    </lineage>
</organism>
<name>A0A5K7ZJ99_9BACT</name>
<proteinExistence type="predicted"/>
<evidence type="ECO:0000313" key="3">
    <source>
        <dbReference type="Proteomes" id="UP000427769"/>
    </source>
</evidence>
<protein>
    <submittedName>
        <fullName evidence="2">Uncharacterized protein</fullName>
    </submittedName>
</protein>
<accession>A0A5K7ZJ99</accession>